<sequence length="191" mass="20775">MVRFVALSRPEAAAYLERFLGETPQALARTVELAASLDGPRPGIFDLSAASLDPLWGWAAPLLSWRDGYTPPAPGEPGGRVPLDVLEPEDELPSWFDPVVPGWARWSAESLSLIDGLARYLGETLVREVPTARWVAGHARARGYMYQNHPVVTGLPVDDSEPMASVAVIASRVLLPTPGPRTLGDLFHTWT</sequence>
<proteinExistence type="predicted"/>
<keyword evidence="2" id="KW-1185">Reference proteome</keyword>
<organism evidence="1 2">
    <name type="scientific">Aquipuribacter hungaricus</name>
    <dbReference type="NCBI Taxonomy" id="545624"/>
    <lineage>
        <taxon>Bacteria</taxon>
        <taxon>Bacillati</taxon>
        <taxon>Actinomycetota</taxon>
        <taxon>Actinomycetes</taxon>
        <taxon>Micrococcales</taxon>
        <taxon>Intrasporangiaceae</taxon>
        <taxon>Aquipuribacter</taxon>
    </lineage>
</organism>
<evidence type="ECO:0000313" key="1">
    <source>
        <dbReference type="EMBL" id="MFC3689271.1"/>
    </source>
</evidence>
<name>A0ABV7WJR4_9MICO</name>
<gene>
    <name evidence="1" type="ORF">ACFOLH_13055</name>
</gene>
<reference evidence="2" key="1">
    <citation type="journal article" date="2019" name="Int. J. Syst. Evol. Microbiol.">
        <title>The Global Catalogue of Microorganisms (GCM) 10K type strain sequencing project: providing services to taxonomists for standard genome sequencing and annotation.</title>
        <authorList>
            <consortium name="The Broad Institute Genomics Platform"/>
            <consortium name="The Broad Institute Genome Sequencing Center for Infectious Disease"/>
            <person name="Wu L."/>
            <person name="Ma J."/>
        </authorList>
    </citation>
    <scope>NUCLEOTIDE SEQUENCE [LARGE SCALE GENOMIC DNA]</scope>
    <source>
        <strain evidence="2">NCAIM B.02333</strain>
    </source>
</reference>
<dbReference type="RefSeq" id="WP_340288581.1">
    <property type="nucleotide sequence ID" value="NZ_JBBEOI010000002.1"/>
</dbReference>
<accession>A0ABV7WJR4</accession>
<comment type="caution">
    <text evidence="1">The sequence shown here is derived from an EMBL/GenBank/DDBJ whole genome shotgun (WGS) entry which is preliminary data.</text>
</comment>
<evidence type="ECO:0000313" key="2">
    <source>
        <dbReference type="Proteomes" id="UP001595685"/>
    </source>
</evidence>
<dbReference type="EMBL" id="JBHRWW010000008">
    <property type="protein sequence ID" value="MFC3689271.1"/>
    <property type="molecule type" value="Genomic_DNA"/>
</dbReference>
<protein>
    <submittedName>
        <fullName evidence="1">Uncharacterized protein</fullName>
    </submittedName>
</protein>
<dbReference type="Proteomes" id="UP001595685">
    <property type="component" value="Unassembled WGS sequence"/>
</dbReference>